<proteinExistence type="predicted"/>
<feature type="region of interest" description="Disordered" evidence="1">
    <location>
        <begin position="1"/>
        <end position="28"/>
    </location>
</feature>
<name>A0AAW2G024_9HYME</name>
<dbReference type="Proteomes" id="UP001430953">
    <property type="component" value="Unassembled WGS sequence"/>
</dbReference>
<sequence>MCVSKVTDKDKNKERKFESAKHRTKQRVRTPLRTHVVRTVSVHKDLVFGSLTELKQDHM</sequence>
<protein>
    <submittedName>
        <fullName evidence="2">Uncharacterized protein</fullName>
    </submittedName>
</protein>
<evidence type="ECO:0000313" key="2">
    <source>
        <dbReference type="EMBL" id="KAL0120389.1"/>
    </source>
</evidence>
<feature type="compositionally biased region" description="Basic and acidic residues" evidence="1">
    <location>
        <begin position="1"/>
        <end position="21"/>
    </location>
</feature>
<evidence type="ECO:0000256" key="1">
    <source>
        <dbReference type="SAM" id="MobiDB-lite"/>
    </source>
</evidence>
<reference evidence="2 3" key="1">
    <citation type="submission" date="2023-03" db="EMBL/GenBank/DDBJ databases">
        <title>High recombination rates correlate with genetic variation in Cardiocondyla obscurior ants.</title>
        <authorList>
            <person name="Errbii M."/>
        </authorList>
    </citation>
    <scope>NUCLEOTIDE SEQUENCE [LARGE SCALE GENOMIC DNA]</scope>
    <source>
        <strain evidence="2">Alpha-2009</strain>
        <tissue evidence="2">Whole body</tissue>
    </source>
</reference>
<dbReference type="EMBL" id="JADYXP020000007">
    <property type="protein sequence ID" value="KAL0120389.1"/>
    <property type="molecule type" value="Genomic_DNA"/>
</dbReference>
<gene>
    <name evidence="2" type="ORF">PUN28_008217</name>
</gene>
<keyword evidence="3" id="KW-1185">Reference proteome</keyword>
<dbReference type="AlphaFoldDB" id="A0AAW2G024"/>
<evidence type="ECO:0000313" key="3">
    <source>
        <dbReference type="Proteomes" id="UP001430953"/>
    </source>
</evidence>
<organism evidence="2 3">
    <name type="scientific">Cardiocondyla obscurior</name>
    <dbReference type="NCBI Taxonomy" id="286306"/>
    <lineage>
        <taxon>Eukaryota</taxon>
        <taxon>Metazoa</taxon>
        <taxon>Ecdysozoa</taxon>
        <taxon>Arthropoda</taxon>
        <taxon>Hexapoda</taxon>
        <taxon>Insecta</taxon>
        <taxon>Pterygota</taxon>
        <taxon>Neoptera</taxon>
        <taxon>Endopterygota</taxon>
        <taxon>Hymenoptera</taxon>
        <taxon>Apocrita</taxon>
        <taxon>Aculeata</taxon>
        <taxon>Formicoidea</taxon>
        <taxon>Formicidae</taxon>
        <taxon>Myrmicinae</taxon>
        <taxon>Cardiocondyla</taxon>
    </lineage>
</organism>
<comment type="caution">
    <text evidence="2">The sequence shown here is derived from an EMBL/GenBank/DDBJ whole genome shotgun (WGS) entry which is preliminary data.</text>
</comment>
<accession>A0AAW2G024</accession>